<reference evidence="1" key="1">
    <citation type="journal article" date="2023" name="G3 (Bethesda)">
        <title>A reference genome for the long-term kleptoplast-retaining sea slug Elysia crispata morphotype clarki.</title>
        <authorList>
            <person name="Eastman K.E."/>
            <person name="Pendleton A.L."/>
            <person name="Shaikh M.A."/>
            <person name="Suttiyut T."/>
            <person name="Ogas R."/>
            <person name="Tomko P."/>
            <person name="Gavelis G."/>
            <person name="Widhalm J.R."/>
            <person name="Wisecaver J.H."/>
        </authorList>
    </citation>
    <scope>NUCLEOTIDE SEQUENCE</scope>
    <source>
        <strain evidence="1">ECLA1</strain>
    </source>
</reference>
<protein>
    <submittedName>
        <fullName evidence="1">Uncharacterized protein</fullName>
    </submittedName>
</protein>
<accession>A0AAE1B9A8</accession>
<comment type="caution">
    <text evidence="1">The sequence shown here is derived from an EMBL/GenBank/DDBJ whole genome shotgun (WGS) entry which is preliminary data.</text>
</comment>
<dbReference type="AlphaFoldDB" id="A0AAE1B9A8"/>
<dbReference type="EMBL" id="JAWDGP010000286">
    <property type="protein sequence ID" value="KAK3801685.1"/>
    <property type="molecule type" value="Genomic_DNA"/>
</dbReference>
<keyword evidence="2" id="KW-1185">Reference proteome</keyword>
<evidence type="ECO:0000313" key="1">
    <source>
        <dbReference type="EMBL" id="KAK3801685.1"/>
    </source>
</evidence>
<sequence length="298" mass="33074">MLTLPIFVEGAFSSGDGASPECSGKEQHFIIMSLPDIAAELMVFKLNREISGQVKTLATPANLQARHLGREVFTLESGDERRGKYKITGKRETVQGNGAIITTNISFNRLGIARKGHRLPLRPPQEESGHFIVYSVEKNTKQYRRYCVQQQGPVYQICHSESLKADWRGQHCVSLSELCQHLATGHRPLVSTLPTGLTQAVSILPTIHTLVVSTITSTHWSKPANPSNFRRETADSVSGAGVVAMNWLWTVDNSPTGSNCYNGPDCRPLGASGLRLIVTSHLRYRMLRRIEKAEKEKR</sequence>
<dbReference type="Proteomes" id="UP001283361">
    <property type="component" value="Unassembled WGS sequence"/>
</dbReference>
<gene>
    <name evidence="1" type="ORF">RRG08_033871</name>
</gene>
<name>A0AAE1B9A8_9GAST</name>
<organism evidence="1 2">
    <name type="scientific">Elysia crispata</name>
    <name type="common">lettuce slug</name>
    <dbReference type="NCBI Taxonomy" id="231223"/>
    <lineage>
        <taxon>Eukaryota</taxon>
        <taxon>Metazoa</taxon>
        <taxon>Spiralia</taxon>
        <taxon>Lophotrochozoa</taxon>
        <taxon>Mollusca</taxon>
        <taxon>Gastropoda</taxon>
        <taxon>Heterobranchia</taxon>
        <taxon>Euthyneura</taxon>
        <taxon>Panpulmonata</taxon>
        <taxon>Sacoglossa</taxon>
        <taxon>Placobranchoidea</taxon>
        <taxon>Plakobranchidae</taxon>
        <taxon>Elysia</taxon>
    </lineage>
</organism>
<proteinExistence type="predicted"/>
<evidence type="ECO:0000313" key="2">
    <source>
        <dbReference type="Proteomes" id="UP001283361"/>
    </source>
</evidence>